<dbReference type="EMBL" id="JBHTBD010000009">
    <property type="protein sequence ID" value="MFC7296294.1"/>
    <property type="molecule type" value="Genomic_DNA"/>
</dbReference>
<sequence length="283" mass="31994">MRKYILKSLIFFFMAGSVTATEIIHYQNLPVTIELHKGQERSIQFGSHVQVGVTKGQQMKQLFRVQSAQGAVHFKPYEEFDKQRVQVRRMADGQVILLDLISTEAPENAEKLEEIRIVLETDNEVPEPEAEAAMPEPVERVTPIDLTRHAAQRLYGPTRLHRDRAGISETTLGVKGAVRIFKGDARYATVSKPVLGYSGGGYYLAAMYVRNISDRAIGLDYLDLNLPFSHATFQHHSLEPNGTPGDSTILYLISERPLKETLYPWTHYQDLRQETQAIINATN</sequence>
<accession>A0ABW2IYJ7</accession>
<dbReference type="RefSeq" id="WP_100689782.1">
    <property type="nucleotide sequence ID" value="NZ_JBHTBD010000009.1"/>
</dbReference>
<comment type="caution">
    <text evidence="2">The sequence shown here is derived from an EMBL/GenBank/DDBJ whole genome shotgun (WGS) entry which is preliminary data.</text>
</comment>
<dbReference type="Proteomes" id="UP001596506">
    <property type="component" value="Unassembled WGS sequence"/>
</dbReference>
<dbReference type="Pfam" id="PF11920">
    <property type="entry name" value="DUF3438"/>
    <property type="match status" value="1"/>
</dbReference>
<keyword evidence="1" id="KW-0732">Signal</keyword>
<reference evidence="3" key="1">
    <citation type="journal article" date="2019" name="Int. J. Syst. Evol. Microbiol.">
        <title>The Global Catalogue of Microorganisms (GCM) 10K type strain sequencing project: providing services to taxonomists for standard genome sequencing and annotation.</title>
        <authorList>
            <consortium name="The Broad Institute Genomics Platform"/>
            <consortium name="The Broad Institute Genome Sequencing Center for Infectious Disease"/>
            <person name="Wu L."/>
            <person name="Ma J."/>
        </authorList>
    </citation>
    <scope>NUCLEOTIDE SEQUENCE [LARGE SCALE GENOMIC DNA]</scope>
    <source>
        <strain evidence="3">CCUG 60559</strain>
    </source>
</reference>
<dbReference type="InterPro" id="IPR021844">
    <property type="entry name" value="Integr_conj_element_PFL4704"/>
</dbReference>
<feature type="chain" id="PRO_5046125347" evidence="1">
    <location>
        <begin position="21"/>
        <end position="283"/>
    </location>
</feature>
<organism evidence="2 3">
    <name type="scientific">Marinobacter aromaticivorans</name>
    <dbReference type="NCBI Taxonomy" id="1494078"/>
    <lineage>
        <taxon>Bacteria</taxon>
        <taxon>Pseudomonadati</taxon>
        <taxon>Pseudomonadota</taxon>
        <taxon>Gammaproteobacteria</taxon>
        <taxon>Pseudomonadales</taxon>
        <taxon>Marinobacteraceae</taxon>
        <taxon>Marinobacter</taxon>
    </lineage>
</organism>
<dbReference type="NCBIfam" id="TIGR03749">
    <property type="entry name" value="conj_TIGR03749"/>
    <property type="match status" value="1"/>
</dbReference>
<protein>
    <submittedName>
        <fullName evidence="2">TIGR03749 family integrating conjugative element protein</fullName>
    </submittedName>
</protein>
<name>A0ABW2IYJ7_9GAMM</name>
<keyword evidence="3" id="KW-1185">Reference proteome</keyword>
<gene>
    <name evidence="2" type="ORF">ACFQQA_16365</name>
</gene>
<evidence type="ECO:0000256" key="1">
    <source>
        <dbReference type="SAM" id="SignalP"/>
    </source>
</evidence>
<feature type="signal peptide" evidence="1">
    <location>
        <begin position="1"/>
        <end position="20"/>
    </location>
</feature>
<proteinExistence type="predicted"/>
<evidence type="ECO:0000313" key="3">
    <source>
        <dbReference type="Proteomes" id="UP001596506"/>
    </source>
</evidence>
<evidence type="ECO:0000313" key="2">
    <source>
        <dbReference type="EMBL" id="MFC7296294.1"/>
    </source>
</evidence>